<reference evidence="4" key="1">
    <citation type="submission" date="2016-10" db="EMBL/GenBank/DDBJ databases">
        <authorList>
            <person name="Varghese N."/>
            <person name="Submissions S."/>
        </authorList>
    </citation>
    <scope>NUCLEOTIDE SEQUENCE [LARGE SCALE GENOMIC DNA]</scope>
    <source>
        <strain evidence="4">DSM 44675</strain>
    </source>
</reference>
<evidence type="ECO:0000313" key="3">
    <source>
        <dbReference type="EMBL" id="SEL12031.1"/>
    </source>
</evidence>
<keyword evidence="4" id="KW-1185">Reference proteome</keyword>
<feature type="transmembrane region" description="Helical" evidence="2">
    <location>
        <begin position="12"/>
        <end position="29"/>
    </location>
</feature>
<organism evidence="3 4">
    <name type="scientific">Rhodococcus maanshanensis</name>
    <dbReference type="NCBI Taxonomy" id="183556"/>
    <lineage>
        <taxon>Bacteria</taxon>
        <taxon>Bacillati</taxon>
        <taxon>Actinomycetota</taxon>
        <taxon>Actinomycetes</taxon>
        <taxon>Mycobacteriales</taxon>
        <taxon>Nocardiaceae</taxon>
        <taxon>Rhodococcus</taxon>
    </lineage>
</organism>
<dbReference type="AlphaFoldDB" id="A0A1H7MLN5"/>
<dbReference type="EMBL" id="FOAW01000006">
    <property type="protein sequence ID" value="SEL12031.1"/>
    <property type="molecule type" value="Genomic_DNA"/>
</dbReference>
<sequence>MDLFDVARSCFRRWYVVLPLLLITTWFSYHTYSSTKPVYYSSAVIGLAPPSLRIDTASPDSGGVRRNGLLDVGGASLIANMTAVGLKESSVVSRVVAAGGLPDYKSEMFPTPAATPQLPLIMVEVMAPDPAAATKTLELVSSQADVTMRTLQQQARVPDDQMVAPFLVQPPTAPVAAMPSRTRSTIAIFAAGVGLSILFTVVLDIMLTRRKERTATNRQAGEAAGPSPDHPPSEPAGRGDGAPVTEGAMDTT</sequence>
<dbReference type="Proteomes" id="UP000198677">
    <property type="component" value="Unassembled WGS sequence"/>
</dbReference>
<evidence type="ECO:0008006" key="5">
    <source>
        <dbReference type="Google" id="ProtNLM"/>
    </source>
</evidence>
<gene>
    <name evidence="3" type="ORF">SAMN05444583_10663</name>
</gene>
<evidence type="ECO:0000313" key="4">
    <source>
        <dbReference type="Proteomes" id="UP000198677"/>
    </source>
</evidence>
<accession>A0A1H7MLN5</accession>
<proteinExistence type="predicted"/>
<evidence type="ECO:0000256" key="2">
    <source>
        <dbReference type="SAM" id="Phobius"/>
    </source>
</evidence>
<name>A0A1H7MLN5_9NOCA</name>
<keyword evidence="2" id="KW-0472">Membrane</keyword>
<keyword evidence="2" id="KW-1133">Transmembrane helix</keyword>
<feature type="transmembrane region" description="Helical" evidence="2">
    <location>
        <begin position="186"/>
        <end position="207"/>
    </location>
</feature>
<keyword evidence="2" id="KW-0812">Transmembrane</keyword>
<evidence type="ECO:0000256" key="1">
    <source>
        <dbReference type="SAM" id="MobiDB-lite"/>
    </source>
</evidence>
<feature type="region of interest" description="Disordered" evidence="1">
    <location>
        <begin position="213"/>
        <end position="252"/>
    </location>
</feature>
<protein>
    <recommendedName>
        <fullName evidence="5">Capsular polysaccharide biosynthesis protein</fullName>
    </recommendedName>
</protein>